<dbReference type="AlphaFoldDB" id="A0A9W5PJ99"/>
<gene>
    <name evidence="2" type="ORF">IIU_06956</name>
</gene>
<sequence length="45" mass="5060">MYPCAKLGLHITTLVKDRAIANNFYDIAVFIRGAHGVVYGFIMMK</sequence>
<name>A0A9W5PJ99_BACCE</name>
<proteinExistence type="predicted"/>
<organism evidence="2 3">
    <name type="scientific">Bacillus cereus VD133</name>
    <dbReference type="NCBI Taxonomy" id="1053233"/>
    <lineage>
        <taxon>Bacteria</taxon>
        <taxon>Bacillati</taxon>
        <taxon>Bacillota</taxon>
        <taxon>Bacilli</taxon>
        <taxon>Bacillales</taxon>
        <taxon>Bacillaceae</taxon>
        <taxon>Bacillus</taxon>
        <taxon>Bacillus cereus group</taxon>
    </lineage>
</organism>
<evidence type="ECO:0000256" key="1">
    <source>
        <dbReference type="SAM" id="Phobius"/>
    </source>
</evidence>
<comment type="caution">
    <text evidence="2">The sequence shown here is derived from an EMBL/GenBank/DDBJ whole genome shotgun (WGS) entry which is preliminary data.</text>
</comment>
<evidence type="ECO:0000313" key="2">
    <source>
        <dbReference type="EMBL" id="EOO23550.1"/>
    </source>
</evidence>
<keyword evidence="1" id="KW-0812">Transmembrane</keyword>
<evidence type="ECO:0000313" key="3">
    <source>
        <dbReference type="Proteomes" id="UP000014018"/>
    </source>
</evidence>
<keyword evidence="1" id="KW-1133">Transmembrane helix</keyword>
<accession>A0A9W5PJ99</accession>
<keyword evidence="1" id="KW-0472">Membrane</keyword>
<dbReference type="EMBL" id="AHFB01000190">
    <property type="protein sequence ID" value="EOO23550.1"/>
    <property type="molecule type" value="Genomic_DNA"/>
</dbReference>
<protein>
    <submittedName>
        <fullName evidence="2">Uncharacterized protein</fullName>
    </submittedName>
</protein>
<feature type="transmembrane region" description="Helical" evidence="1">
    <location>
        <begin position="24"/>
        <end position="42"/>
    </location>
</feature>
<reference evidence="2 3" key="1">
    <citation type="submission" date="2012-12" db="EMBL/GenBank/DDBJ databases">
        <title>The Genome Sequence of Bacillus cereus VD133.</title>
        <authorList>
            <consortium name="The Broad Institute Genome Sequencing Platform"/>
            <consortium name="The Broad Institute Genome Sequencing Center for Infectious Disease"/>
            <person name="Feldgarden M."/>
            <person name="Van der Auwera G.A."/>
            <person name="Mahillon J."/>
            <person name="Duprez V."/>
            <person name="Timmery S."/>
            <person name="Mattelet C."/>
            <person name="Dierick K."/>
            <person name="Sun M."/>
            <person name="Yu Z."/>
            <person name="Zhu L."/>
            <person name="Hu X."/>
            <person name="Shank E.B."/>
            <person name="Swiecicka I."/>
            <person name="Hansen B.M."/>
            <person name="Andrup L."/>
            <person name="Walker B."/>
            <person name="Young S.K."/>
            <person name="Zeng Q."/>
            <person name="Gargeya S."/>
            <person name="Fitzgerald M."/>
            <person name="Haas B."/>
            <person name="Abouelleil A."/>
            <person name="Alvarado L."/>
            <person name="Arachchi H.M."/>
            <person name="Berlin A.M."/>
            <person name="Chapman S.B."/>
            <person name="Dewar J."/>
            <person name="Goldberg J."/>
            <person name="Griggs A."/>
            <person name="Gujja S."/>
            <person name="Hansen M."/>
            <person name="Howarth C."/>
            <person name="Imamovic A."/>
            <person name="Larimer J."/>
            <person name="McCowan C."/>
            <person name="Murphy C."/>
            <person name="Neiman D."/>
            <person name="Pearson M."/>
            <person name="Priest M."/>
            <person name="Roberts A."/>
            <person name="Saif S."/>
            <person name="Shea T."/>
            <person name="Sisk P."/>
            <person name="Sykes S."/>
            <person name="Wortman J."/>
            <person name="Nusbaum C."/>
            <person name="Birren B."/>
        </authorList>
    </citation>
    <scope>NUCLEOTIDE SEQUENCE [LARGE SCALE GENOMIC DNA]</scope>
    <source>
        <strain evidence="2 3">VD133</strain>
    </source>
</reference>
<dbReference type="Proteomes" id="UP000014018">
    <property type="component" value="Unassembled WGS sequence"/>
</dbReference>